<organism evidence="2">
    <name type="scientific">Phaeomonas parva</name>
    <dbReference type="NCBI Taxonomy" id="124430"/>
    <lineage>
        <taxon>Eukaryota</taxon>
        <taxon>Sar</taxon>
        <taxon>Stramenopiles</taxon>
        <taxon>Ochrophyta</taxon>
        <taxon>Pinguiophyceae</taxon>
        <taxon>Pinguiochrysidales</taxon>
        <taxon>Pinguiochrysidaceae</taxon>
        <taxon>Phaeomonas</taxon>
    </lineage>
</organism>
<feature type="region of interest" description="Disordered" evidence="1">
    <location>
        <begin position="269"/>
        <end position="291"/>
    </location>
</feature>
<reference evidence="2" key="1">
    <citation type="submission" date="2021-01" db="EMBL/GenBank/DDBJ databases">
        <authorList>
            <person name="Corre E."/>
            <person name="Pelletier E."/>
            <person name="Niang G."/>
            <person name="Scheremetjew M."/>
            <person name="Finn R."/>
            <person name="Kale V."/>
            <person name="Holt S."/>
            <person name="Cochrane G."/>
            <person name="Meng A."/>
            <person name="Brown T."/>
            <person name="Cohen L."/>
        </authorList>
    </citation>
    <scope>NUCLEOTIDE SEQUENCE</scope>
    <source>
        <strain evidence="2">CCMP2877</strain>
    </source>
</reference>
<accession>A0A6U4CT28</accession>
<evidence type="ECO:0000256" key="1">
    <source>
        <dbReference type="SAM" id="MobiDB-lite"/>
    </source>
</evidence>
<name>A0A6U4CT28_9STRA</name>
<dbReference type="EMBL" id="HBGJ01003300">
    <property type="protein sequence ID" value="CAD9243717.1"/>
    <property type="molecule type" value="Transcribed_RNA"/>
</dbReference>
<dbReference type="EMBL" id="HBGJ01003299">
    <property type="protein sequence ID" value="CAD9243716.1"/>
    <property type="molecule type" value="Transcribed_RNA"/>
</dbReference>
<dbReference type="AlphaFoldDB" id="A0A6U4CT28"/>
<protein>
    <submittedName>
        <fullName evidence="2">Uncharacterized protein</fullName>
    </submittedName>
</protein>
<evidence type="ECO:0000313" key="2">
    <source>
        <dbReference type="EMBL" id="CAD9243716.1"/>
    </source>
</evidence>
<evidence type="ECO:0000313" key="3">
    <source>
        <dbReference type="EMBL" id="CAD9243717.1"/>
    </source>
</evidence>
<dbReference type="Gene3D" id="3.40.50.150">
    <property type="entry name" value="Vaccinia Virus protein VP39"/>
    <property type="match status" value="1"/>
</dbReference>
<sequence length="324" mass="33483">MDVVLSKGLIDAMFHANDADCAARMAQLLREASATLAPGGTFLMVSLLQRHIQELIQAHAAEAPGFASFRVVPLLPPTPGELRPFMLELRRSGGGAAAAVPGGLELGFQAAVERLDGGLALGAALDGEDPPASDGVDGWEGLWARVGAAQEAFTGYKEATPAGGSGDAAAGGGKKTICSMVLDFMPCTYTFDTDLEGLRFQLLQLAAQRQRRAEADRLGTPGFLGWSAVKIEPLAFGLKKLVATALLDPEVSQPEDLVGALSALFLSPEDDDEDEYESDDEGAGDAGEMDAAAAGASSGGLFVVQKVSSITMVDVKFGEIAGAG</sequence>
<feature type="compositionally biased region" description="Acidic residues" evidence="1">
    <location>
        <begin position="269"/>
        <end position="283"/>
    </location>
</feature>
<proteinExistence type="predicted"/>
<gene>
    <name evidence="2" type="ORF">PPAR1163_LOCUS2063</name>
    <name evidence="3" type="ORF">PPAR1163_LOCUS2064</name>
</gene>
<dbReference type="InterPro" id="IPR029063">
    <property type="entry name" value="SAM-dependent_MTases_sf"/>
</dbReference>